<dbReference type="Pfam" id="PF01841">
    <property type="entry name" value="Transglut_core"/>
    <property type="match status" value="1"/>
</dbReference>
<feature type="transmembrane region" description="Helical" evidence="1">
    <location>
        <begin position="136"/>
        <end position="156"/>
    </location>
</feature>
<keyword evidence="3" id="KW-0378">Hydrolase</keyword>
<evidence type="ECO:0000313" key="3">
    <source>
        <dbReference type="EMBL" id="AFC85818.1"/>
    </source>
</evidence>
<dbReference type="OrthoDB" id="9804872at2"/>
<dbReference type="InterPro" id="IPR038765">
    <property type="entry name" value="Papain-like_cys_pep_sf"/>
</dbReference>
<dbReference type="SMART" id="SM00460">
    <property type="entry name" value="TGc"/>
    <property type="match status" value="1"/>
</dbReference>
<keyword evidence="1" id="KW-1133">Transmembrane helix</keyword>
<dbReference type="STRING" id="767434.Fraau_1388"/>
<keyword evidence="4" id="KW-1185">Reference proteome</keyword>
<evidence type="ECO:0000259" key="2">
    <source>
        <dbReference type="SMART" id="SM00460"/>
    </source>
</evidence>
<dbReference type="Gene3D" id="3.10.620.30">
    <property type="match status" value="1"/>
</dbReference>
<reference evidence="3" key="1">
    <citation type="submission" date="2012-02" db="EMBL/GenBank/DDBJ databases">
        <title>The complete genome of Frateuria aurantia DSM 6220.</title>
        <authorList>
            <consortium name="US DOE Joint Genome Institute (JGI-PGF)"/>
            <person name="Lucas S."/>
            <person name="Copeland A."/>
            <person name="Lapidus A."/>
            <person name="Glavina del Rio T."/>
            <person name="Dalin E."/>
            <person name="Tice H."/>
            <person name="Bruce D."/>
            <person name="Goodwin L."/>
            <person name="Pitluck S."/>
            <person name="Peters L."/>
            <person name="Ovchinnikova G."/>
            <person name="Teshima H."/>
            <person name="Kyrpides N."/>
            <person name="Mavromatis K."/>
            <person name="Ivanova N."/>
            <person name="Brettin T."/>
            <person name="Detter J.C."/>
            <person name="Han C."/>
            <person name="Larimer F."/>
            <person name="Land M."/>
            <person name="Hauser L."/>
            <person name="Markowitz V."/>
            <person name="Cheng J.-F."/>
            <person name="Hugenholtz P."/>
            <person name="Woyke T."/>
            <person name="Wu D."/>
            <person name="Brambilla E."/>
            <person name="Klenk H.-P."/>
            <person name="Eisen J.A."/>
        </authorList>
    </citation>
    <scope>NUCLEOTIDE SEQUENCE</scope>
    <source>
        <strain evidence="3">DSM 6220</strain>
    </source>
</reference>
<dbReference type="KEGG" id="fau:Fraau_1388"/>
<feature type="transmembrane region" description="Helical" evidence="1">
    <location>
        <begin position="69"/>
        <end position="88"/>
    </location>
</feature>
<dbReference type="AlphaFoldDB" id="H8L5R8"/>
<dbReference type="EMBL" id="CP003350">
    <property type="protein sequence ID" value="AFC85818.1"/>
    <property type="molecule type" value="Genomic_DNA"/>
</dbReference>
<dbReference type="HOGENOM" id="CLU_012397_0_0_6"/>
<feature type="transmembrane region" description="Helical" evidence="1">
    <location>
        <begin position="554"/>
        <end position="575"/>
    </location>
</feature>
<organism evidence="3 4">
    <name type="scientific">Frateuria aurantia (strain ATCC 33424 / DSM 6220 / KCTC 2777 / LMG 1558 / NBRC 3245 / NCIMB 13370)</name>
    <name type="common">Acetobacter aurantius</name>
    <dbReference type="NCBI Taxonomy" id="767434"/>
    <lineage>
        <taxon>Bacteria</taxon>
        <taxon>Pseudomonadati</taxon>
        <taxon>Pseudomonadota</taxon>
        <taxon>Gammaproteobacteria</taxon>
        <taxon>Lysobacterales</taxon>
        <taxon>Rhodanobacteraceae</taxon>
        <taxon>Frateuria</taxon>
    </lineage>
</organism>
<dbReference type="InterPro" id="IPR025403">
    <property type="entry name" value="TgpA-like_C"/>
</dbReference>
<accession>H8L5R8</accession>
<gene>
    <name evidence="3" type="ordered locus">Fraau_1388</name>
</gene>
<dbReference type="InterPro" id="IPR052901">
    <property type="entry name" value="Bact_TGase-like"/>
</dbReference>
<keyword evidence="1" id="KW-0812">Transmembrane</keyword>
<dbReference type="SUPFAM" id="SSF54001">
    <property type="entry name" value="Cysteine proteinases"/>
    <property type="match status" value="1"/>
</dbReference>
<evidence type="ECO:0000313" key="4">
    <source>
        <dbReference type="Proteomes" id="UP000005234"/>
    </source>
</evidence>
<keyword evidence="3" id="KW-0645">Protease</keyword>
<feature type="domain" description="Transglutaminase-like" evidence="2">
    <location>
        <begin position="411"/>
        <end position="483"/>
    </location>
</feature>
<feature type="transmembrane region" description="Helical" evidence="1">
    <location>
        <begin position="168"/>
        <end position="190"/>
    </location>
</feature>
<dbReference type="RefSeq" id="WP_014402823.1">
    <property type="nucleotide sequence ID" value="NC_017033.1"/>
</dbReference>
<dbReference type="GO" id="GO:0006508">
    <property type="term" value="P:proteolysis"/>
    <property type="evidence" value="ECO:0007669"/>
    <property type="project" value="UniProtKB-KW"/>
</dbReference>
<dbReference type="eggNOG" id="COG1305">
    <property type="taxonomic scope" value="Bacteria"/>
</dbReference>
<proteinExistence type="predicted"/>
<dbReference type="GO" id="GO:0008233">
    <property type="term" value="F:peptidase activity"/>
    <property type="evidence" value="ECO:0007669"/>
    <property type="project" value="UniProtKB-KW"/>
</dbReference>
<sequence>MRTASPPRTTESPGLPSLQWAWISVGLALALQATQLPLWYGLGLLAAGMYPALTCRRYAPALPSRPIRLLGLLAVLSAVGLAFPGQWLSREAGTALATGLLLLKALEAKQRRDLQVTAGFACFVIMTSLLARQSLVITALAAASLMAPLACIHSLQDDDPPSGGLVRQARLIASLLALALPLTACAFLLVPRLSSPLWGSTGGETDRSGLDSHLSAADFSQILNDDSPALRVSFPQGPPAERERYFRAYVLWRFNGRDWSSVPPPAPGPRYQAAATGERRAYDVIMEADGGHHLPALDWPGTPPAGTGQWLDTDGIVHRRDAVEATIRYRLDALTSPPSSQGPLDPASRRAGLQWPAGAAPETLALGRRWQAAGLSDMAIVTRAMQMFRQQGFSYTLAPPTPAGDPTDGFLFGSRRGYCVHYASAFVLLMRAAGLPARVVSGYQGGYWNREGRYLLIRHSDAHAWAEVWIAERHAWIRFDPTAMASPERVSQGALAASGDGTSWIRHSWLLTLENHWDLVNQIWDRSVIGFDQARQTHLLSPSNRGSQWRHIDIRLGLLLIMIAMAVLAVCWAQRTTSSIDPLLTAWRQLTRHLARHGLPIRTGEGPHDYLERATRAFPARRKEIERLRTLYLLARYAESRPGPDRIRRLQRAVRNFRRGKLSEHP</sequence>
<dbReference type="PANTHER" id="PTHR42736">
    <property type="entry name" value="PROTEIN-GLUTAMINE GAMMA-GLUTAMYLTRANSFERASE"/>
    <property type="match status" value="1"/>
</dbReference>
<feature type="transmembrane region" description="Helical" evidence="1">
    <location>
        <begin position="20"/>
        <end position="48"/>
    </location>
</feature>
<dbReference type="InterPro" id="IPR002931">
    <property type="entry name" value="Transglutaminase-like"/>
</dbReference>
<protein>
    <submittedName>
        <fullName evidence="3">Transglutaminase-like enzyme, predicted cysteine protease</fullName>
    </submittedName>
</protein>
<name>H8L5R8_FRAAD</name>
<evidence type="ECO:0000256" key="1">
    <source>
        <dbReference type="SAM" id="Phobius"/>
    </source>
</evidence>
<dbReference type="Proteomes" id="UP000005234">
    <property type="component" value="Chromosome"/>
</dbReference>
<dbReference type="PANTHER" id="PTHR42736:SF1">
    <property type="entry name" value="PROTEIN-GLUTAMINE GAMMA-GLUTAMYLTRANSFERASE"/>
    <property type="match status" value="1"/>
</dbReference>
<dbReference type="Pfam" id="PF11992">
    <property type="entry name" value="TgpA_N"/>
    <property type="match status" value="1"/>
</dbReference>
<dbReference type="InterPro" id="IPR021878">
    <property type="entry name" value="TgpA_N"/>
</dbReference>
<dbReference type="Pfam" id="PF13559">
    <property type="entry name" value="DUF4129"/>
    <property type="match status" value="1"/>
</dbReference>
<keyword evidence="1" id="KW-0472">Membrane</keyword>